<keyword evidence="7" id="KW-1185">Reference proteome</keyword>
<accession>A0A5P1DFK7</accession>
<reference evidence="5 6" key="1">
    <citation type="submission" date="2019-08" db="EMBL/GenBank/DDBJ databases">
        <title>Pseudomonas haemolytica sp. nov. isolated from raw milk and skim milk concentrate.</title>
        <authorList>
            <person name="Hofmann K."/>
            <person name="Huptas C."/>
            <person name="Doll E."/>
            <person name="Scherer S."/>
            <person name="Wenning M."/>
        </authorList>
    </citation>
    <scope>NUCLEOTIDE SEQUENCE [LARGE SCALE GENOMIC DNA]</scope>
    <source>
        <strain evidence="4 5">DSM 108987</strain>
        <strain evidence="3 6">DSM 108988</strain>
    </source>
</reference>
<dbReference type="EMBL" id="VOIX01000011">
    <property type="protein sequence ID" value="MRJ23577.1"/>
    <property type="molecule type" value="Genomic_DNA"/>
</dbReference>
<dbReference type="Gene3D" id="1.10.30.50">
    <property type="match status" value="1"/>
</dbReference>
<evidence type="ECO:0000313" key="7">
    <source>
        <dbReference type="Proteomes" id="UP000620382"/>
    </source>
</evidence>
<dbReference type="InterPro" id="IPR002711">
    <property type="entry name" value="HNH"/>
</dbReference>
<comment type="caution">
    <text evidence="4">The sequence shown here is derived from an EMBL/GenBank/DDBJ whole genome shotgun (WGS) entry which is preliminary data.</text>
</comment>
<organism evidence="4 5">
    <name type="scientific">Pseudomonas haemolytica</name>
    <dbReference type="NCBI Taxonomy" id="2600065"/>
    <lineage>
        <taxon>Bacteria</taxon>
        <taxon>Pseudomonadati</taxon>
        <taxon>Pseudomonadota</taxon>
        <taxon>Gammaproteobacteria</taxon>
        <taxon>Pseudomonadales</taxon>
        <taxon>Pseudomonadaceae</taxon>
        <taxon>Pseudomonas</taxon>
    </lineage>
</organism>
<evidence type="ECO:0000313" key="5">
    <source>
        <dbReference type="Proteomes" id="UP000408764"/>
    </source>
</evidence>
<protein>
    <submittedName>
        <fullName evidence="2">HNH endonuclease</fullName>
    </submittedName>
</protein>
<evidence type="ECO:0000313" key="6">
    <source>
        <dbReference type="Proteomes" id="UP000432048"/>
    </source>
</evidence>
<sequence length="229" mass="26307">MTHDVSAFLGGLYKTQRSNRFAAWRLILRYHAACRKVFPPRKAVWGKFYNEPKGAYIHKALSEHLQAKQMSLCCYCRDKIYHRKNSNIEHILPIARYPMFAFEYSNLALACVTCNALKSDKDYFRVAALSADYTANVFDCFHPSVHDYNDHIDFILFQTNHIYVRVFKSRSVIGDRLCVEHLKDVSIYGVKEQVNPVVAGAVKKLGEFLNGKPGYENAFSALKRLADNI</sequence>
<dbReference type="Pfam" id="PF01844">
    <property type="entry name" value="HNH"/>
    <property type="match status" value="1"/>
</dbReference>
<dbReference type="Proteomes" id="UP000432048">
    <property type="component" value="Unassembled WGS sequence"/>
</dbReference>
<dbReference type="EMBL" id="JAENSR010000001">
    <property type="protein sequence ID" value="MBK3457548.1"/>
    <property type="molecule type" value="Genomic_DNA"/>
</dbReference>
<dbReference type="GO" id="GO:0008270">
    <property type="term" value="F:zinc ion binding"/>
    <property type="evidence" value="ECO:0007669"/>
    <property type="project" value="InterPro"/>
</dbReference>
<dbReference type="EMBL" id="VOIW01000005">
    <property type="protein sequence ID" value="MRJ39076.1"/>
    <property type="molecule type" value="Genomic_DNA"/>
</dbReference>
<evidence type="ECO:0000259" key="1">
    <source>
        <dbReference type="Pfam" id="PF01844"/>
    </source>
</evidence>
<keyword evidence="2" id="KW-0255">Endonuclease</keyword>
<dbReference type="GO" id="GO:0003676">
    <property type="term" value="F:nucleic acid binding"/>
    <property type="evidence" value="ECO:0007669"/>
    <property type="project" value="InterPro"/>
</dbReference>
<dbReference type="OrthoDB" id="9816185at2"/>
<evidence type="ECO:0000313" key="3">
    <source>
        <dbReference type="EMBL" id="MRJ23577.1"/>
    </source>
</evidence>
<dbReference type="Proteomes" id="UP000620382">
    <property type="component" value="Unassembled WGS sequence"/>
</dbReference>
<evidence type="ECO:0000313" key="2">
    <source>
        <dbReference type="EMBL" id="MBK3457548.1"/>
    </source>
</evidence>
<dbReference type="AlphaFoldDB" id="A0A5P1DFK7"/>
<name>A0A5P1DFK7_9PSED</name>
<dbReference type="Proteomes" id="UP000408764">
    <property type="component" value="Unassembled WGS sequence"/>
</dbReference>
<keyword evidence="2" id="KW-0378">Hydrolase</keyword>
<gene>
    <name evidence="4" type="ORF">FRT59_19175</name>
    <name evidence="3" type="ORF">FRT60_25130</name>
    <name evidence="2" type="ORF">JJD71_00535</name>
</gene>
<keyword evidence="2" id="KW-0540">Nuclease</keyword>
<proteinExistence type="predicted"/>
<evidence type="ECO:0000313" key="4">
    <source>
        <dbReference type="EMBL" id="MRJ39076.1"/>
    </source>
</evidence>
<dbReference type="RefSeq" id="WP_080752977.1">
    <property type="nucleotide sequence ID" value="NZ_JAEKCT010000005.1"/>
</dbReference>
<reference evidence="2 7" key="2">
    <citation type="submission" date="2021-01" db="EMBL/GenBank/DDBJ databases">
        <title>Antibiotic resistance and phylogeny of Pseudomonas spp. isolated over three decades from chicken meat in the Norwegian food chain.</title>
        <authorList>
            <person name="Moen B."/>
        </authorList>
    </citation>
    <scope>NUCLEOTIDE SEQUENCE [LARGE SCALE GENOMIC DNA]</scope>
    <source>
        <strain evidence="2 7">MF6766</strain>
    </source>
</reference>
<dbReference type="GO" id="GO:0004519">
    <property type="term" value="F:endonuclease activity"/>
    <property type="evidence" value="ECO:0007669"/>
    <property type="project" value="UniProtKB-KW"/>
</dbReference>
<feature type="domain" description="HNH" evidence="1">
    <location>
        <begin position="73"/>
        <end position="120"/>
    </location>
</feature>